<sequence length="88" mass="10243">MSHQKRFNLERRRKKIGFSHQEIADLAKISRAYYTNIETGRKNPSLEVAKRIADALHSDMDIFFQRSVSFRDKNNTQQGLDSTETQAV</sequence>
<evidence type="ECO:0000313" key="2">
    <source>
        <dbReference type="EMBL" id="SMO54315.1"/>
    </source>
</evidence>
<dbReference type="SMART" id="SM00530">
    <property type="entry name" value="HTH_XRE"/>
    <property type="match status" value="1"/>
</dbReference>
<evidence type="ECO:0000313" key="3">
    <source>
        <dbReference type="Proteomes" id="UP000315636"/>
    </source>
</evidence>
<dbReference type="EMBL" id="FXTI01000003">
    <property type="protein sequence ID" value="SMO54315.1"/>
    <property type="molecule type" value="Genomic_DNA"/>
</dbReference>
<accession>A0A521C4P4</accession>
<proteinExistence type="predicted"/>
<dbReference type="Gene3D" id="1.10.260.40">
    <property type="entry name" value="lambda repressor-like DNA-binding domains"/>
    <property type="match status" value="1"/>
</dbReference>
<dbReference type="CDD" id="cd00093">
    <property type="entry name" value="HTH_XRE"/>
    <property type="match status" value="1"/>
</dbReference>
<name>A0A521C4P4_9BACL</name>
<keyword evidence="3" id="KW-1185">Reference proteome</keyword>
<dbReference type="Pfam" id="PF01381">
    <property type="entry name" value="HTH_3"/>
    <property type="match status" value="1"/>
</dbReference>
<feature type="domain" description="HTH cro/C1-type" evidence="1">
    <location>
        <begin position="9"/>
        <end position="63"/>
    </location>
</feature>
<dbReference type="Proteomes" id="UP000315636">
    <property type="component" value="Unassembled WGS sequence"/>
</dbReference>
<dbReference type="SUPFAM" id="SSF47413">
    <property type="entry name" value="lambda repressor-like DNA-binding domains"/>
    <property type="match status" value="1"/>
</dbReference>
<dbReference type="InterPro" id="IPR010982">
    <property type="entry name" value="Lambda_DNA-bd_dom_sf"/>
</dbReference>
<dbReference type="InterPro" id="IPR001387">
    <property type="entry name" value="Cro/C1-type_HTH"/>
</dbReference>
<dbReference type="AlphaFoldDB" id="A0A521C4P4"/>
<evidence type="ECO:0000259" key="1">
    <source>
        <dbReference type="PROSITE" id="PS50943"/>
    </source>
</evidence>
<gene>
    <name evidence="2" type="ORF">SAMN06264849_103123</name>
</gene>
<organism evidence="2 3">
    <name type="scientific">Melghirimyces algeriensis</name>
    <dbReference type="NCBI Taxonomy" id="910412"/>
    <lineage>
        <taxon>Bacteria</taxon>
        <taxon>Bacillati</taxon>
        <taxon>Bacillota</taxon>
        <taxon>Bacilli</taxon>
        <taxon>Bacillales</taxon>
        <taxon>Thermoactinomycetaceae</taxon>
        <taxon>Melghirimyces</taxon>
    </lineage>
</organism>
<protein>
    <submittedName>
        <fullName evidence="2">Helix-turn-helix</fullName>
    </submittedName>
</protein>
<dbReference type="PROSITE" id="PS50943">
    <property type="entry name" value="HTH_CROC1"/>
    <property type="match status" value="1"/>
</dbReference>
<dbReference type="RefSeq" id="WP_246064864.1">
    <property type="nucleotide sequence ID" value="NZ_FXTI01000003.1"/>
</dbReference>
<reference evidence="2 3" key="1">
    <citation type="submission" date="2017-05" db="EMBL/GenBank/DDBJ databases">
        <authorList>
            <person name="Varghese N."/>
            <person name="Submissions S."/>
        </authorList>
    </citation>
    <scope>NUCLEOTIDE SEQUENCE [LARGE SCALE GENOMIC DNA]</scope>
    <source>
        <strain evidence="2 3">DSM 45474</strain>
    </source>
</reference>
<dbReference type="GO" id="GO:0003677">
    <property type="term" value="F:DNA binding"/>
    <property type="evidence" value="ECO:0007669"/>
    <property type="project" value="InterPro"/>
</dbReference>